<dbReference type="EMBL" id="BQKI01000007">
    <property type="protein sequence ID" value="GJM99202.1"/>
    <property type="molecule type" value="Genomic_DNA"/>
</dbReference>
<reference evidence="3" key="2">
    <citation type="submission" date="2021-12" db="EMBL/GenBank/DDBJ databases">
        <title>Resequencing data analysis of finger millet.</title>
        <authorList>
            <person name="Hatakeyama M."/>
            <person name="Aluri S."/>
            <person name="Balachadran M.T."/>
            <person name="Sivarajan S.R."/>
            <person name="Poveda L."/>
            <person name="Shimizu-Inatsugi R."/>
            <person name="Schlapbach R."/>
            <person name="Sreeman S.M."/>
            <person name="Shimizu K.K."/>
        </authorList>
    </citation>
    <scope>NUCLEOTIDE SEQUENCE</scope>
</reference>
<comment type="caution">
    <text evidence="3">The sequence shown here is derived from an EMBL/GenBank/DDBJ whole genome shotgun (WGS) entry which is preliminary data.</text>
</comment>
<sequence>MIKSAIMTTADTARADVKPILDEKLKAVRAFAMGAGHVNPSNAADPNLVYDMEEAQYVAYICGLGYTDEQVEIITHERMRADVRGGSPAPR</sequence>
<protein>
    <submittedName>
        <fullName evidence="3">Uncharacterized protein</fullName>
    </submittedName>
</protein>
<dbReference type="Gene3D" id="3.40.50.200">
    <property type="entry name" value="Peptidase S8/S53 domain"/>
    <property type="match status" value="1"/>
</dbReference>
<accession>A0AAV5CL81</accession>
<dbReference type="Proteomes" id="UP001054889">
    <property type="component" value="Unassembled WGS sequence"/>
</dbReference>
<evidence type="ECO:0000256" key="2">
    <source>
        <dbReference type="ARBA" id="ARBA00022729"/>
    </source>
</evidence>
<dbReference type="InterPro" id="IPR045051">
    <property type="entry name" value="SBT"/>
</dbReference>
<comment type="similarity">
    <text evidence="1">Belongs to the peptidase S8 family.</text>
</comment>
<dbReference type="GO" id="GO:0004252">
    <property type="term" value="F:serine-type endopeptidase activity"/>
    <property type="evidence" value="ECO:0007669"/>
    <property type="project" value="InterPro"/>
</dbReference>
<keyword evidence="2" id="KW-0732">Signal</keyword>
<organism evidence="3 4">
    <name type="scientific">Eleusine coracana subsp. coracana</name>
    <dbReference type="NCBI Taxonomy" id="191504"/>
    <lineage>
        <taxon>Eukaryota</taxon>
        <taxon>Viridiplantae</taxon>
        <taxon>Streptophyta</taxon>
        <taxon>Embryophyta</taxon>
        <taxon>Tracheophyta</taxon>
        <taxon>Spermatophyta</taxon>
        <taxon>Magnoliopsida</taxon>
        <taxon>Liliopsida</taxon>
        <taxon>Poales</taxon>
        <taxon>Poaceae</taxon>
        <taxon>PACMAD clade</taxon>
        <taxon>Chloridoideae</taxon>
        <taxon>Cynodonteae</taxon>
        <taxon>Eleusininae</taxon>
        <taxon>Eleusine</taxon>
    </lineage>
</organism>
<gene>
    <name evidence="3" type="primary">ga16284</name>
    <name evidence="3" type="ORF">PR202_ga16284</name>
</gene>
<evidence type="ECO:0000313" key="4">
    <source>
        <dbReference type="Proteomes" id="UP001054889"/>
    </source>
</evidence>
<evidence type="ECO:0000313" key="3">
    <source>
        <dbReference type="EMBL" id="GJM99202.1"/>
    </source>
</evidence>
<proteinExistence type="inferred from homology"/>
<dbReference type="PANTHER" id="PTHR10795">
    <property type="entry name" value="PROPROTEIN CONVERTASE SUBTILISIN/KEXIN"/>
    <property type="match status" value="1"/>
</dbReference>
<dbReference type="AlphaFoldDB" id="A0AAV5CL81"/>
<reference evidence="3" key="1">
    <citation type="journal article" date="2018" name="DNA Res.">
        <title>Multiple hybrid de novo genome assembly of finger millet, an orphan allotetraploid crop.</title>
        <authorList>
            <person name="Hatakeyama M."/>
            <person name="Aluri S."/>
            <person name="Balachadran M.T."/>
            <person name="Sivarajan S.R."/>
            <person name="Patrignani A."/>
            <person name="Gruter S."/>
            <person name="Poveda L."/>
            <person name="Shimizu-Inatsugi R."/>
            <person name="Baeten J."/>
            <person name="Francoijs K.J."/>
            <person name="Nataraja K.N."/>
            <person name="Reddy Y.A.N."/>
            <person name="Phadnis S."/>
            <person name="Ravikumar R.L."/>
            <person name="Schlapbach R."/>
            <person name="Sreeman S.M."/>
            <person name="Shimizu K.K."/>
        </authorList>
    </citation>
    <scope>NUCLEOTIDE SEQUENCE</scope>
</reference>
<name>A0AAV5CL81_ELECO</name>
<dbReference type="InterPro" id="IPR036852">
    <property type="entry name" value="Peptidase_S8/S53_dom_sf"/>
</dbReference>
<keyword evidence="4" id="KW-1185">Reference proteome</keyword>
<evidence type="ECO:0000256" key="1">
    <source>
        <dbReference type="ARBA" id="ARBA00011073"/>
    </source>
</evidence>
<dbReference type="GO" id="GO:0006508">
    <property type="term" value="P:proteolysis"/>
    <property type="evidence" value="ECO:0007669"/>
    <property type="project" value="InterPro"/>
</dbReference>